<reference evidence="14" key="1">
    <citation type="journal article" date="2013" name="Mol. Biol. Evol.">
        <title>Efficient Sequencing of Anuran mtDNAs and a Mitogenomic Exploration of the Phylogeny and Evolution of Frogs.</title>
        <authorList>
            <person name="Zhang P."/>
            <person name="Liang D."/>
            <person name="Mao R.L."/>
            <person name="Hillis D.M."/>
            <person name="Wake D.B."/>
            <person name="Cannatella D.C."/>
        </authorList>
    </citation>
    <scope>NUCLEOTIDE SEQUENCE</scope>
</reference>
<keyword evidence="7 13" id="KW-1133">Transmembrane helix</keyword>
<evidence type="ECO:0000256" key="6">
    <source>
        <dbReference type="ARBA" id="ARBA00022781"/>
    </source>
</evidence>
<dbReference type="EMBL" id="JX564860">
    <property type="protein sequence ID" value="AGN71119.1"/>
    <property type="molecule type" value="Genomic_DNA"/>
</dbReference>
<name>S4V0H0_CRISI</name>
<evidence type="ECO:0000256" key="11">
    <source>
        <dbReference type="ARBA" id="ARBA00023310"/>
    </source>
</evidence>
<keyword evidence="3 12" id="KW-0813">Transport</keyword>
<keyword evidence="9 12" id="KW-0496">Mitochondrion</keyword>
<keyword evidence="11" id="KW-0066">ATP synthesis</keyword>
<dbReference type="PANTHER" id="PTHR39937">
    <property type="entry name" value="ATP SYNTHASE PROTEIN 8"/>
    <property type="match status" value="1"/>
</dbReference>
<evidence type="ECO:0000256" key="1">
    <source>
        <dbReference type="ARBA" id="ARBA00004304"/>
    </source>
</evidence>
<evidence type="ECO:0000256" key="8">
    <source>
        <dbReference type="ARBA" id="ARBA00023065"/>
    </source>
</evidence>
<keyword evidence="6 12" id="KW-0375">Hydrogen ion transport</keyword>
<accession>S4V0H0</accession>
<gene>
    <name evidence="14" type="primary">ATP8</name>
</gene>
<evidence type="ECO:0000256" key="4">
    <source>
        <dbReference type="ARBA" id="ARBA00022547"/>
    </source>
</evidence>
<comment type="subcellular location">
    <subcellularLocation>
        <location evidence="1 12">Mitochondrion membrane</location>
        <topology evidence="1 12">Single-pass membrane protein</topology>
    </subcellularLocation>
</comment>
<evidence type="ECO:0000256" key="10">
    <source>
        <dbReference type="ARBA" id="ARBA00023136"/>
    </source>
</evidence>
<evidence type="ECO:0000256" key="13">
    <source>
        <dbReference type="SAM" id="Phobius"/>
    </source>
</evidence>
<dbReference type="GO" id="GO:0015078">
    <property type="term" value="F:proton transmembrane transporter activity"/>
    <property type="evidence" value="ECO:0007669"/>
    <property type="project" value="InterPro"/>
</dbReference>
<evidence type="ECO:0000256" key="5">
    <source>
        <dbReference type="ARBA" id="ARBA00022692"/>
    </source>
</evidence>
<dbReference type="PANTHER" id="PTHR39937:SF1">
    <property type="entry name" value="ATP SYNTHASE PROTEIN 8"/>
    <property type="match status" value="1"/>
</dbReference>
<dbReference type="InterPro" id="IPR001421">
    <property type="entry name" value="ATP8_metazoa"/>
</dbReference>
<sequence>MPQLNPSPWFSIFVASWTILILISLLKTSKSQTPNSPANKQFKLAHSPWTWPWP</sequence>
<organism evidence="14">
    <name type="scientific">Crinia signifera</name>
    <name type="common">Common eastern froglet</name>
    <dbReference type="NCBI Taxonomy" id="326986"/>
    <lineage>
        <taxon>Eukaryota</taxon>
        <taxon>Metazoa</taxon>
        <taxon>Chordata</taxon>
        <taxon>Craniata</taxon>
        <taxon>Vertebrata</taxon>
        <taxon>Euteleostomi</taxon>
        <taxon>Amphibia</taxon>
        <taxon>Batrachia</taxon>
        <taxon>Anura</taxon>
        <taxon>Neobatrachia</taxon>
        <taxon>Myobatrachoidea</taxon>
        <taxon>Myobatrachidae</taxon>
        <taxon>Myobatrachinae</taxon>
        <taxon>Crinia</taxon>
    </lineage>
</organism>
<evidence type="ECO:0000256" key="12">
    <source>
        <dbReference type="RuleBase" id="RU003661"/>
    </source>
</evidence>
<evidence type="ECO:0000313" key="14">
    <source>
        <dbReference type="EMBL" id="AGN71119.1"/>
    </source>
</evidence>
<comment type="similarity">
    <text evidence="2 12">Belongs to the ATPase protein 8 family.</text>
</comment>
<dbReference type="AlphaFoldDB" id="S4V0H0"/>
<keyword evidence="8 12" id="KW-0406">Ion transport</keyword>
<keyword evidence="10 13" id="KW-0472">Membrane</keyword>
<keyword evidence="5 12" id="KW-0812">Transmembrane</keyword>
<keyword evidence="4 12" id="KW-0138">CF(0)</keyword>
<evidence type="ECO:0000256" key="7">
    <source>
        <dbReference type="ARBA" id="ARBA00022989"/>
    </source>
</evidence>
<geneLocation type="mitochondrion" evidence="14"/>
<protein>
    <recommendedName>
        <fullName evidence="12">ATP synthase complex subunit 8</fullName>
    </recommendedName>
</protein>
<evidence type="ECO:0000256" key="3">
    <source>
        <dbReference type="ARBA" id="ARBA00022448"/>
    </source>
</evidence>
<dbReference type="InterPro" id="IPR050635">
    <property type="entry name" value="ATPase_protein_8"/>
</dbReference>
<dbReference type="Pfam" id="PF00895">
    <property type="entry name" value="ATP-synt_8"/>
    <property type="match status" value="1"/>
</dbReference>
<proteinExistence type="inferred from homology"/>
<evidence type="ECO:0000256" key="9">
    <source>
        <dbReference type="ARBA" id="ARBA00023128"/>
    </source>
</evidence>
<dbReference type="GO" id="GO:0015986">
    <property type="term" value="P:proton motive force-driven ATP synthesis"/>
    <property type="evidence" value="ECO:0007669"/>
    <property type="project" value="InterPro"/>
</dbReference>
<dbReference type="GO" id="GO:0045259">
    <property type="term" value="C:proton-transporting ATP synthase complex"/>
    <property type="evidence" value="ECO:0007669"/>
    <property type="project" value="UniProtKB-KW"/>
</dbReference>
<dbReference type="GO" id="GO:0031966">
    <property type="term" value="C:mitochondrial membrane"/>
    <property type="evidence" value="ECO:0007669"/>
    <property type="project" value="UniProtKB-SubCell"/>
</dbReference>
<evidence type="ECO:0000256" key="2">
    <source>
        <dbReference type="ARBA" id="ARBA00008892"/>
    </source>
</evidence>
<feature type="transmembrane region" description="Helical" evidence="13">
    <location>
        <begin position="6"/>
        <end position="26"/>
    </location>
</feature>